<organism evidence="2">
    <name type="scientific">uncultured Helicobacter sp</name>
    <dbReference type="NCBI Taxonomy" id="175537"/>
    <lineage>
        <taxon>Bacteria</taxon>
        <taxon>Pseudomonadati</taxon>
        <taxon>Campylobacterota</taxon>
        <taxon>Epsilonproteobacteria</taxon>
        <taxon>Campylobacterales</taxon>
        <taxon>Helicobacteraceae</taxon>
        <taxon>Helicobacter</taxon>
        <taxon>environmental samples</taxon>
    </lineage>
</organism>
<sequence>MDAYILKNGVRLAKPNKKIIAKAMEGVDIVHVFLPLPFGLGTAATKMATEKGICVTGGFHTQAENVSNHLGMMNCHWFNNQLYKFFWKAVYSHCQAIHYPTQFIEDLSRRKSEKDPWI</sequence>
<accession>A0A060CBB0</accession>
<protein>
    <submittedName>
        <fullName evidence="2">CAZy families GT4 protein</fullName>
    </submittedName>
</protein>
<reference evidence="2" key="1">
    <citation type="journal article" date="2013" name="Environ. Microbiol.">
        <title>Seasonally variable intestinal metagenomes of the red palm weevil (Rhynchophorus ferrugineus).</title>
        <authorList>
            <person name="Jia S."/>
            <person name="Zhang X."/>
            <person name="Zhang G."/>
            <person name="Yin A."/>
            <person name="Zhang S."/>
            <person name="Li F."/>
            <person name="Wang L."/>
            <person name="Zhao D."/>
            <person name="Yun Q."/>
            <person name="Tala"/>
            <person name="Wang J."/>
            <person name="Sun G."/>
            <person name="Baabdullah M."/>
            <person name="Yu X."/>
            <person name="Hu S."/>
            <person name="Al-Mssallem I.S."/>
            <person name="Yu J."/>
        </authorList>
    </citation>
    <scope>NUCLEOTIDE SEQUENCE</scope>
</reference>
<dbReference type="Pfam" id="PF13439">
    <property type="entry name" value="Glyco_transf_4"/>
    <property type="match status" value="1"/>
</dbReference>
<feature type="non-terminal residue" evidence="2">
    <location>
        <position position="118"/>
    </location>
</feature>
<proteinExistence type="predicted"/>
<feature type="domain" description="Glycosyltransferase subfamily 4-like N-terminal" evidence="1">
    <location>
        <begin position="17"/>
        <end position="110"/>
    </location>
</feature>
<dbReference type="InterPro" id="IPR028098">
    <property type="entry name" value="Glyco_trans_4-like_N"/>
</dbReference>
<evidence type="ECO:0000313" key="2">
    <source>
        <dbReference type="EMBL" id="AIA90031.1"/>
    </source>
</evidence>
<evidence type="ECO:0000259" key="1">
    <source>
        <dbReference type="Pfam" id="PF13439"/>
    </source>
</evidence>
<name>A0A060CBB0_9HELI</name>
<dbReference type="GO" id="GO:0016757">
    <property type="term" value="F:glycosyltransferase activity"/>
    <property type="evidence" value="ECO:0007669"/>
    <property type="project" value="UniProtKB-ARBA"/>
</dbReference>
<dbReference type="AlphaFoldDB" id="A0A060CBB0"/>
<dbReference type="EMBL" id="KF122734">
    <property type="protein sequence ID" value="AIA90031.1"/>
    <property type="molecule type" value="Genomic_DNA"/>
</dbReference>